<dbReference type="AlphaFoldDB" id="A0A410UZG9"/>
<evidence type="ECO:0000256" key="1">
    <source>
        <dbReference type="SAM" id="Phobius"/>
    </source>
</evidence>
<reference evidence="2" key="3">
    <citation type="submission" date="2022-12" db="EMBL/GenBank/DDBJ databases">
        <authorList>
            <person name="Sun Q."/>
            <person name="Zhou Y."/>
        </authorList>
    </citation>
    <scope>NUCLEOTIDE SEQUENCE</scope>
    <source>
        <strain evidence="2">CGMCC 1.15034</strain>
    </source>
</reference>
<feature type="transmembrane region" description="Helical" evidence="1">
    <location>
        <begin position="167"/>
        <end position="192"/>
    </location>
</feature>
<sequence length="250" mass="24931">MPIWLTAGLWGLLGASSLLLGAAVAFVLRMPRYVTAGIMSFGCGVLISAVAYDLLEDGYQEGGIWPIVAGAVAGSAMYALADWAVSRAGAHSRKRSGDQQANAGQGGGLAIAIGSLLDGVPESVVLGLGLLSGKGISLAMLAAIFLSNFPEGLSSALGMRTAGRSRLYIFGLWATIAVLSGLAASAGAAFLGGASPQVVAAVSAVAAGALLTMVVNTMVPEAVEGEQKLAGLLVVVGLLVAFALSNLGET</sequence>
<accession>A0A410UZG9</accession>
<feature type="transmembrane region" description="Helical" evidence="1">
    <location>
        <begin position="124"/>
        <end position="146"/>
    </location>
</feature>
<feature type="transmembrane region" description="Helical" evidence="1">
    <location>
        <begin position="229"/>
        <end position="248"/>
    </location>
</feature>
<dbReference type="RefSeq" id="WP_028141939.1">
    <property type="nucleotide sequence ID" value="NZ_BMHC01000011.1"/>
</dbReference>
<feature type="transmembrane region" description="Helical" evidence="1">
    <location>
        <begin position="62"/>
        <end position="81"/>
    </location>
</feature>
<evidence type="ECO:0000313" key="5">
    <source>
        <dbReference type="Proteomes" id="UP000625079"/>
    </source>
</evidence>
<feature type="transmembrane region" description="Helical" evidence="1">
    <location>
        <begin position="35"/>
        <end position="55"/>
    </location>
</feature>
<evidence type="ECO:0000313" key="3">
    <source>
        <dbReference type="EMBL" id="QOZ57899.1"/>
    </source>
</evidence>
<reference evidence="2" key="1">
    <citation type="journal article" date="2014" name="Int. J. Syst. Evol. Microbiol.">
        <title>Complete genome sequence of Corynebacterium casei LMG S-19264T (=DSM 44701T), isolated from a smear-ripened cheese.</title>
        <authorList>
            <consortium name="US DOE Joint Genome Institute (JGI-PGF)"/>
            <person name="Walter F."/>
            <person name="Albersmeier A."/>
            <person name="Kalinowski J."/>
            <person name="Ruckert C."/>
        </authorList>
    </citation>
    <scope>NUCLEOTIDE SEQUENCE</scope>
    <source>
        <strain evidence="2">CGMCC 1.15034</strain>
    </source>
</reference>
<feature type="transmembrane region" description="Helical" evidence="1">
    <location>
        <begin position="198"/>
        <end position="217"/>
    </location>
</feature>
<dbReference type="EMBL" id="CP030057">
    <property type="protein sequence ID" value="QOZ57899.1"/>
    <property type="molecule type" value="Genomic_DNA"/>
</dbReference>
<organism evidence="2 5">
    <name type="scientific">Bradyrhizobium guangdongense</name>
    <dbReference type="NCBI Taxonomy" id="1325090"/>
    <lineage>
        <taxon>Bacteria</taxon>
        <taxon>Pseudomonadati</taxon>
        <taxon>Pseudomonadota</taxon>
        <taxon>Alphaproteobacteria</taxon>
        <taxon>Hyphomicrobiales</taxon>
        <taxon>Nitrobacteraceae</taxon>
        <taxon>Bradyrhizobium</taxon>
    </lineage>
</organism>
<dbReference type="EMBL" id="BMHC01000011">
    <property type="protein sequence ID" value="GGI27834.1"/>
    <property type="molecule type" value="Genomic_DNA"/>
</dbReference>
<reference evidence="3 4" key="2">
    <citation type="submission" date="2018-06" db="EMBL/GenBank/DDBJ databases">
        <title>Comparative genomics of rhizobia nodulating Arachis hypogaea in China.</title>
        <authorList>
            <person name="Li Y."/>
        </authorList>
    </citation>
    <scope>NUCLEOTIDE SEQUENCE [LARGE SCALE GENOMIC DNA]</scope>
    <source>
        <strain evidence="3 4">CCBAU 51658</strain>
    </source>
</reference>
<keyword evidence="1" id="KW-0472">Membrane</keyword>
<gene>
    <name evidence="2" type="ORF">GCM10010987_46370</name>
    <name evidence="3" type="ORF">XH86_03380</name>
</gene>
<name>A0A410UZG9_9BRAD</name>
<dbReference type="Proteomes" id="UP000593880">
    <property type="component" value="Chromosome"/>
</dbReference>
<evidence type="ECO:0000313" key="2">
    <source>
        <dbReference type="EMBL" id="GGI27834.1"/>
    </source>
</evidence>
<proteinExistence type="predicted"/>
<keyword evidence="1" id="KW-0812">Transmembrane</keyword>
<dbReference type="OrthoDB" id="1145132at2"/>
<keyword evidence="4" id="KW-1185">Reference proteome</keyword>
<evidence type="ECO:0000313" key="4">
    <source>
        <dbReference type="Proteomes" id="UP000593880"/>
    </source>
</evidence>
<protein>
    <submittedName>
        <fullName evidence="2">ZIP family zinc transporter</fullName>
    </submittedName>
</protein>
<keyword evidence="1" id="KW-1133">Transmembrane helix</keyword>
<dbReference type="Proteomes" id="UP000625079">
    <property type="component" value="Unassembled WGS sequence"/>
</dbReference>